<dbReference type="EMBL" id="JANLCJ010000001">
    <property type="protein sequence ID" value="MCS5733118.1"/>
    <property type="molecule type" value="Genomic_DNA"/>
</dbReference>
<dbReference type="InterPro" id="IPR000515">
    <property type="entry name" value="MetI-like"/>
</dbReference>
<gene>
    <name evidence="8" type="ORF">N1032_05120</name>
</gene>
<evidence type="ECO:0000256" key="4">
    <source>
        <dbReference type="ARBA" id="ARBA00022989"/>
    </source>
</evidence>
<evidence type="ECO:0000313" key="9">
    <source>
        <dbReference type="Proteomes" id="UP001165586"/>
    </source>
</evidence>
<dbReference type="InterPro" id="IPR035906">
    <property type="entry name" value="MetI-like_sf"/>
</dbReference>
<feature type="transmembrane region" description="Helical" evidence="6">
    <location>
        <begin position="15"/>
        <end position="38"/>
    </location>
</feature>
<feature type="transmembrane region" description="Helical" evidence="6">
    <location>
        <begin position="50"/>
        <end position="72"/>
    </location>
</feature>
<keyword evidence="4 6" id="KW-1133">Transmembrane helix</keyword>
<proteinExistence type="inferred from homology"/>
<dbReference type="RefSeq" id="WP_259537863.1">
    <property type="nucleotide sequence ID" value="NZ_JANLCJ010000001.1"/>
</dbReference>
<feature type="transmembrane region" description="Helical" evidence="6">
    <location>
        <begin position="78"/>
        <end position="96"/>
    </location>
</feature>
<comment type="caution">
    <text evidence="8">The sequence shown here is derived from an EMBL/GenBank/DDBJ whole genome shotgun (WGS) entry which is preliminary data.</text>
</comment>
<evidence type="ECO:0000313" key="8">
    <source>
        <dbReference type="EMBL" id="MCS5733118.1"/>
    </source>
</evidence>
<name>A0ABT2GYS2_9MICO</name>
<organism evidence="8 9">
    <name type="scientific">Herbiconiux daphne</name>
    <dbReference type="NCBI Taxonomy" id="2970914"/>
    <lineage>
        <taxon>Bacteria</taxon>
        <taxon>Bacillati</taxon>
        <taxon>Actinomycetota</taxon>
        <taxon>Actinomycetes</taxon>
        <taxon>Micrococcales</taxon>
        <taxon>Microbacteriaceae</taxon>
        <taxon>Herbiconiux</taxon>
    </lineage>
</organism>
<protein>
    <submittedName>
        <fullName evidence="8">ABC transporter permease</fullName>
    </submittedName>
</protein>
<feature type="transmembrane region" description="Helical" evidence="6">
    <location>
        <begin position="149"/>
        <end position="168"/>
    </location>
</feature>
<keyword evidence="2 6" id="KW-0813">Transport</keyword>
<keyword evidence="9" id="KW-1185">Reference proteome</keyword>
<dbReference type="Pfam" id="PF00528">
    <property type="entry name" value="BPD_transp_1"/>
    <property type="match status" value="1"/>
</dbReference>
<feature type="transmembrane region" description="Helical" evidence="6">
    <location>
        <begin position="180"/>
        <end position="205"/>
    </location>
</feature>
<keyword evidence="5 6" id="KW-0472">Membrane</keyword>
<evidence type="ECO:0000256" key="3">
    <source>
        <dbReference type="ARBA" id="ARBA00022692"/>
    </source>
</evidence>
<dbReference type="PROSITE" id="PS50928">
    <property type="entry name" value="ABC_TM1"/>
    <property type="match status" value="1"/>
</dbReference>
<dbReference type="InterPro" id="IPR051204">
    <property type="entry name" value="ABC_transp_perm/SBD"/>
</dbReference>
<dbReference type="CDD" id="cd06261">
    <property type="entry name" value="TM_PBP2"/>
    <property type="match status" value="1"/>
</dbReference>
<dbReference type="Gene3D" id="1.10.3720.10">
    <property type="entry name" value="MetI-like"/>
    <property type="match status" value="1"/>
</dbReference>
<feature type="domain" description="ABC transmembrane type-1" evidence="7">
    <location>
        <begin position="15"/>
        <end position="197"/>
    </location>
</feature>
<keyword evidence="3 6" id="KW-0812">Transmembrane</keyword>
<accession>A0ABT2GYS2</accession>
<dbReference type="Proteomes" id="UP001165586">
    <property type="component" value="Unassembled WGS sequence"/>
</dbReference>
<dbReference type="SUPFAM" id="SSF161098">
    <property type="entry name" value="MetI-like"/>
    <property type="match status" value="1"/>
</dbReference>
<evidence type="ECO:0000259" key="7">
    <source>
        <dbReference type="PROSITE" id="PS50928"/>
    </source>
</evidence>
<evidence type="ECO:0000256" key="6">
    <source>
        <dbReference type="RuleBase" id="RU363032"/>
    </source>
</evidence>
<dbReference type="PANTHER" id="PTHR30177">
    <property type="entry name" value="GLYCINE BETAINE/L-PROLINE TRANSPORT SYSTEM PERMEASE PROTEIN PROW"/>
    <property type="match status" value="1"/>
</dbReference>
<comment type="subcellular location">
    <subcellularLocation>
        <location evidence="6">Cell membrane</location>
        <topology evidence="6">Multi-pass membrane protein</topology>
    </subcellularLocation>
    <subcellularLocation>
        <location evidence="1">Membrane</location>
        <topology evidence="1">Multi-pass membrane protein</topology>
    </subcellularLocation>
</comment>
<evidence type="ECO:0000256" key="1">
    <source>
        <dbReference type="ARBA" id="ARBA00004141"/>
    </source>
</evidence>
<sequence length="235" mass="24976">MKWLSSNLDLVWELMLAHVALCIPPIIIGFLISIPIGWVANRYRVSRGTILVVLGLLYTIPSLPLFIFMPLILGTPQLSSVNVVVALTIYAVALMVRSASDGLGSVDDDVKQAASSMGFSGWQRFWRVELPLSGPVLLAGLRVVSASTVSLATIGSVIGVTSLGYLFINGLQRTIPGEVVTGIVATLIIAVVFDLVLVGLGRLLLPWNRSDRGARGARARAISRSRTAVLTGGAS</sequence>
<dbReference type="PANTHER" id="PTHR30177:SF4">
    <property type="entry name" value="OSMOPROTECTANT IMPORT PERMEASE PROTEIN OSMW"/>
    <property type="match status" value="1"/>
</dbReference>
<evidence type="ECO:0000256" key="5">
    <source>
        <dbReference type="ARBA" id="ARBA00023136"/>
    </source>
</evidence>
<evidence type="ECO:0000256" key="2">
    <source>
        <dbReference type="ARBA" id="ARBA00022448"/>
    </source>
</evidence>
<reference evidence="8" key="1">
    <citation type="submission" date="2022-08" db="EMBL/GenBank/DDBJ databases">
        <authorList>
            <person name="Deng Y."/>
            <person name="Han X.-F."/>
            <person name="Zhang Y.-Q."/>
        </authorList>
    </citation>
    <scope>NUCLEOTIDE SEQUENCE</scope>
    <source>
        <strain evidence="8">CPCC 203386</strain>
    </source>
</reference>
<comment type="similarity">
    <text evidence="6">Belongs to the binding-protein-dependent transport system permease family.</text>
</comment>